<evidence type="ECO:0000256" key="1">
    <source>
        <dbReference type="ARBA" id="ARBA00004651"/>
    </source>
</evidence>
<accession>A0ABX1LX59</accession>
<keyword evidence="6 7" id="KW-0472">Membrane</keyword>
<evidence type="ECO:0000313" key="11">
    <source>
        <dbReference type="Proteomes" id="UP000738376"/>
    </source>
</evidence>
<evidence type="ECO:0000256" key="3">
    <source>
        <dbReference type="ARBA" id="ARBA00022475"/>
    </source>
</evidence>
<evidence type="ECO:0000256" key="4">
    <source>
        <dbReference type="ARBA" id="ARBA00022692"/>
    </source>
</evidence>
<comment type="similarity">
    <text evidence="2">Belongs to the MscS (TC 1.A.23) family.</text>
</comment>
<dbReference type="InterPro" id="IPR049278">
    <property type="entry name" value="MS_channel_C"/>
</dbReference>
<gene>
    <name evidence="10" type="ORF">HC246_16615</name>
</gene>
<dbReference type="Gene3D" id="3.30.70.100">
    <property type="match status" value="1"/>
</dbReference>
<evidence type="ECO:0000313" key="10">
    <source>
        <dbReference type="EMBL" id="NMF59595.1"/>
    </source>
</evidence>
<reference evidence="10 11" key="1">
    <citation type="submission" date="2020-03" db="EMBL/GenBank/DDBJ databases">
        <title>Draft Genome Sequence of 2-Methylisoborneol Producing Pseudanabaena yagii Strain GIHE-NHR1 Isolated from North Han River in South Korea.</title>
        <authorList>
            <person name="Jeong J."/>
        </authorList>
    </citation>
    <scope>NUCLEOTIDE SEQUENCE [LARGE SCALE GENOMIC DNA]</scope>
    <source>
        <strain evidence="10 11">GIHE-NHR1</strain>
    </source>
</reference>
<keyword evidence="11" id="KW-1185">Reference proteome</keyword>
<dbReference type="Gene3D" id="2.30.30.60">
    <property type="match status" value="1"/>
</dbReference>
<feature type="transmembrane region" description="Helical" evidence="7">
    <location>
        <begin position="20"/>
        <end position="38"/>
    </location>
</feature>
<feature type="domain" description="Mechanosensitive ion channel MscS C-terminal" evidence="9">
    <location>
        <begin position="180"/>
        <end position="258"/>
    </location>
</feature>
<organism evidence="10 11">
    <name type="scientific">Pseudanabaena yagii GIHE-NHR1</name>
    <dbReference type="NCBI Taxonomy" id="2722753"/>
    <lineage>
        <taxon>Bacteria</taxon>
        <taxon>Bacillati</taxon>
        <taxon>Cyanobacteriota</taxon>
        <taxon>Cyanophyceae</taxon>
        <taxon>Pseudanabaenales</taxon>
        <taxon>Pseudanabaenaceae</taxon>
        <taxon>Pseudanabaena</taxon>
        <taxon>Pseudanabaena yagii</taxon>
    </lineage>
</organism>
<proteinExistence type="inferred from homology"/>
<dbReference type="Gene3D" id="1.10.287.1260">
    <property type="match status" value="1"/>
</dbReference>
<comment type="caution">
    <text evidence="10">The sequence shown here is derived from an EMBL/GenBank/DDBJ whole genome shotgun (WGS) entry which is preliminary data.</text>
</comment>
<protein>
    <submittedName>
        <fullName evidence="10">Mechanosensitive ion channel family protein</fullName>
    </submittedName>
</protein>
<name>A0ABX1LX59_9CYAN</name>
<comment type="subcellular location">
    <subcellularLocation>
        <location evidence="1">Cell membrane</location>
        <topology evidence="1">Multi-pass membrane protein</topology>
    </subcellularLocation>
</comment>
<dbReference type="InterPro" id="IPR006685">
    <property type="entry name" value="MscS_channel_2nd"/>
</dbReference>
<keyword evidence="4 7" id="KW-0812">Transmembrane</keyword>
<dbReference type="InterPro" id="IPR010920">
    <property type="entry name" value="LSM_dom_sf"/>
</dbReference>
<evidence type="ECO:0000259" key="9">
    <source>
        <dbReference type="Pfam" id="PF21082"/>
    </source>
</evidence>
<dbReference type="InterPro" id="IPR045275">
    <property type="entry name" value="MscS_archaea/bacteria_type"/>
</dbReference>
<evidence type="ECO:0000256" key="7">
    <source>
        <dbReference type="SAM" id="Phobius"/>
    </source>
</evidence>
<evidence type="ECO:0000256" key="5">
    <source>
        <dbReference type="ARBA" id="ARBA00022989"/>
    </source>
</evidence>
<dbReference type="SUPFAM" id="SSF82689">
    <property type="entry name" value="Mechanosensitive channel protein MscS (YggB), C-terminal domain"/>
    <property type="match status" value="1"/>
</dbReference>
<evidence type="ECO:0000259" key="8">
    <source>
        <dbReference type="Pfam" id="PF00924"/>
    </source>
</evidence>
<dbReference type="Pfam" id="PF00924">
    <property type="entry name" value="MS_channel_2nd"/>
    <property type="match status" value="1"/>
</dbReference>
<feature type="transmembrane region" description="Helical" evidence="7">
    <location>
        <begin position="58"/>
        <end position="83"/>
    </location>
</feature>
<dbReference type="SUPFAM" id="SSF50182">
    <property type="entry name" value="Sm-like ribonucleoproteins"/>
    <property type="match status" value="1"/>
</dbReference>
<dbReference type="PANTHER" id="PTHR30221:SF3">
    <property type="entry name" value="SMALL-CONDUCTANCE MECHANOSENSITIVE CHANNEL"/>
    <property type="match status" value="1"/>
</dbReference>
<feature type="domain" description="Mechanosensitive ion channel MscS" evidence="8">
    <location>
        <begin position="107"/>
        <end position="172"/>
    </location>
</feature>
<keyword evidence="3" id="KW-1003">Cell membrane</keyword>
<dbReference type="SUPFAM" id="SSF82861">
    <property type="entry name" value="Mechanosensitive channel protein MscS (YggB), transmembrane region"/>
    <property type="match status" value="1"/>
</dbReference>
<dbReference type="InterPro" id="IPR011066">
    <property type="entry name" value="MscS_channel_C_sf"/>
</dbReference>
<feature type="transmembrane region" description="Helical" evidence="7">
    <location>
        <begin position="89"/>
        <end position="120"/>
    </location>
</feature>
<dbReference type="Pfam" id="PF21082">
    <property type="entry name" value="MS_channel_3rd"/>
    <property type="match status" value="1"/>
</dbReference>
<keyword evidence="5 7" id="KW-1133">Transmembrane helix</keyword>
<evidence type="ECO:0000256" key="6">
    <source>
        <dbReference type="ARBA" id="ARBA00023136"/>
    </source>
</evidence>
<dbReference type="EMBL" id="JAAVJL010000001">
    <property type="protein sequence ID" value="NMF59595.1"/>
    <property type="molecule type" value="Genomic_DNA"/>
</dbReference>
<evidence type="ECO:0000256" key="2">
    <source>
        <dbReference type="ARBA" id="ARBA00008017"/>
    </source>
</evidence>
<dbReference type="InterPro" id="IPR011014">
    <property type="entry name" value="MscS_channel_TM-2"/>
</dbReference>
<dbReference type="PANTHER" id="PTHR30221">
    <property type="entry name" value="SMALL-CONDUCTANCE MECHANOSENSITIVE CHANNEL"/>
    <property type="match status" value="1"/>
</dbReference>
<dbReference type="InterPro" id="IPR023408">
    <property type="entry name" value="MscS_beta-dom_sf"/>
</dbReference>
<sequence length="271" mass="29693">MDPTTLQNVLSTNLNLLAGAAFKVIAAIILWFIGRKLIDISINITSRTLKTQRIDPTLISYLNSSLAVLLNIILVVAILGYFGVETTSFAALLAAAGVAIGAAWSGLLANFAAGAFLIILRPFQVGDFISAAGITGTVVEIGLFVTIINTSDNVRTIIGNNKLFSENIQNFSANDYRRVDIKVQLDHSVNPSEAIRVIQERIVNIPNVISNPAPVIEILNFTAMGPELAVRPFCNNTHYWQVYYDTNRVIRESFSESGFPTPKQHFQIRQS</sequence>
<dbReference type="RefSeq" id="WP_169364352.1">
    <property type="nucleotide sequence ID" value="NZ_JAAVJL010000001.1"/>
</dbReference>
<dbReference type="Proteomes" id="UP000738376">
    <property type="component" value="Unassembled WGS sequence"/>
</dbReference>